<name>A0ABW4A0W3_9ACTN</name>
<evidence type="ECO:0000256" key="1">
    <source>
        <dbReference type="SAM" id="Phobius"/>
    </source>
</evidence>
<dbReference type="EMBL" id="JBHTMK010000004">
    <property type="protein sequence ID" value="MFD1364114.1"/>
    <property type="molecule type" value="Genomic_DNA"/>
</dbReference>
<reference evidence="3" key="1">
    <citation type="journal article" date="2019" name="Int. J. Syst. Evol. Microbiol.">
        <title>The Global Catalogue of Microorganisms (GCM) 10K type strain sequencing project: providing services to taxonomists for standard genome sequencing and annotation.</title>
        <authorList>
            <consortium name="The Broad Institute Genomics Platform"/>
            <consortium name="The Broad Institute Genome Sequencing Center for Infectious Disease"/>
            <person name="Wu L."/>
            <person name="Ma J."/>
        </authorList>
    </citation>
    <scope>NUCLEOTIDE SEQUENCE [LARGE SCALE GENOMIC DNA]</scope>
    <source>
        <strain evidence="3">CCM 7526</strain>
    </source>
</reference>
<organism evidence="2 3">
    <name type="scientific">Actinoplanes sichuanensis</name>
    <dbReference type="NCBI Taxonomy" id="512349"/>
    <lineage>
        <taxon>Bacteria</taxon>
        <taxon>Bacillati</taxon>
        <taxon>Actinomycetota</taxon>
        <taxon>Actinomycetes</taxon>
        <taxon>Micromonosporales</taxon>
        <taxon>Micromonosporaceae</taxon>
        <taxon>Actinoplanes</taxon>
    </lineage>
</organism>
<dbReference type="RefSeq" id="WP_317793969.1">
    <property type="nucleotide sequence ID" value="NZ_AP028461.1"/>
</dbReference>
<keyword evidence="1" id="KW-1133">Transmembrane helix</keyword>
<evidence type="ECO:0000313" key="2">
    <source>
        <dbReference type="EMBL" id="MFD1364114.1"/>
    </source>
</evidence>
<gene>
    <name evidence="2" type="ORF">ACFQ5G_02020</name>
</gene>
<feature type="transmembrane region" description="Helical" evidence="1">
    <location>
        <begin position="218"/>
        <end position="236"/>
    </location>
</feature>
<proteinExistence type="predicted"/>
<keyword evidence="1" id="KW-0472">Membrane</keyword>
<sequence length="238" mass="26088">MTGRGLFEAITEKSDSSFAILSCFALIALLFWFAAAIGPVTLLFSAAQKRRLAQRPLLTVAEVGEAPEGIPVMVFGHTAASGTSSRHDLVWWKSRTGSTGHRDIPPEMEKDWTEHGTLAIYHDGRQLEISLEIARKALYAGRPMAEHSYVEESDSWGIRASESFHVRGDLPIVAAGTLRIGTDGVRRLEATTSDDGNTTVEDLDALADLFKKERRGDLLMSLYLSIPAVLFTWLVAVS</sequence>
<keyword evidence="3" id="KW-1185">Reference proteome</keyword>
<accession>A0ABW4A0W3</accession>
<comment type="caution">
    <text evidence="2">The sequence shown here is derived from an EMBL/GenBank/DDBJ whole genome shotgun (WGS) entry which is preliminary data.</text>
</comment>
<protein>
    <recommendedName>
        <fullName evidence="4">RING-type E3 ubiquitin transferase</fullName>
    </recommendedName>
</protein>
<dbReference type="Proteomes" id="UP001597183">
    <property type="component" value="Unassembled WGS sequence"/>
</dbReference>
<keyword evidence="1" id="KW-0812">Transmembrane</keyword>
<evidence type="ECO:0000313" key="3">
    <source>
        <dbReference type="Proteomes" id="UP001597183"/>
    </source>
</evidence>
<feature type="transmembrane region" description="Helical" evidence="1">
    <location>
        <begin position="18"/>
        <end position="45"/>
    </location>
</feature>
<evidence type="ECO:0008006" key="4">
    <source>
        <dbReference type="Google" id="ProtNLM"/>
    </source>
</evidence>